<keyword evidence="1 4" id="KW-0808">Transferase</keyword>
<evidence type="ECO:0000313" key="3">
    <source>
        <dbReference type="EMBL" id="AIG00563.1"/>
    </source>
</evidence>
<protein>
    <submittedName>
        <fullName evidence="4">Class I SAM-dependent methyltransferase</fullName>
    </submittedName>
</protein>
<dbReference type="KEGG" id="aaus:EP12_19565"/>
<dbReference type="EMBL" id="DONK01000057">
    <property type="protein sequence ID" value="HBU50503.1"/>
    <property type="molecule type" value="Genomic_DNA"/>
</dbReference>
<dbReference type="CDD" id="cd02440">
    <property type="entry name" value="AdoMet_MTases"/>
    <property type="match status" value="1"/>
</dbReference>
<evidence type="ECO:0000313" key="4">
    <source>
        <dbReference type="EMBL" id="HBU50503.1"/>
    </source>
</evidence>
<dbReference type="Gene3D" id="3.40.50.150">
    <property type="entry name" value="Vaccinia Virus protein VP39"/>
    <property type="match status" value="1"/>
</dbReference>
<dbReference type="GO" id="GO:0032259">
    <property type="term" value="P:methylation"/>
    <property type="evidence" value="ECO:0007669"/>
    <property type="project" value="UniProtKB-KW"/>
</dbReference>
<reference evidence="3 5" key="1">
    <citation type="submission" date="2014-06" db="EMBL/GenBank/DDBJ databases">
        <title>Genomes of Alteromonas australica, a world apart.</title>
        <authorList>
            <person name="Gonzaga A."/>
            <person name="Lopez-Perez M."/>
            <person name="Rodriguez-Valera F."/>
        </authorList>
    </citation>
    <scope>NUCLEOTIDE SEQUENCE [LARGE SCALE GENOMIC DNA]</scope>
    <source>
        <strain evidence="3 5">H 17</strain>
    </source>
</reference>
<dbReference type="GO" id="GO:0008168">
    <property type="term" value="F:methyltransferase activity"/>
    <property type="evidence" value="ECO:0007669"/>
    <property type="project" value="UniProtKB-KW"/>
</dbReference>
<dbReference type="SUPFAM" id="SSF53335">
    <property type="entry name" value="S-adenosyl-L-methionine-dependent methyltransferases"/>
    <property type="match status" value="1"/>
</dbReference>
<dbReference type="Proteomes" id="UP000056090">
    <property type="component" value="Chromosome"/>
</dbReference>
<gene>
    <name evidence="4" type="ORF">DEB45_04515</name>
    <name evidence="3" type="ORF">EP13_18785</name>
</gene>
<evidence type="ECO:0000313" key="5">
    <source>
        <dbReference type="Proteomes" id="UP000056090"/>
    </source>
</evidence>
<dbReference type="GeneID" id="78256925"/>
<dbReference type="OrthoDB" id="6681190at2"/>
<dbReference type="RefSeq" id="WP_044058543.1">
    <property type="nucleotide sequence ID" value="NZ_CAJXAX010000006.1"/>
</dbReference>
<feature type="domain" description="Methyltransferase" evidence="2">
    <location>
        <begin position="48"/>
        <end position="138"/>
    </location>
</feature>
<keyword evidence="5" id="KW-1185">Reference proteome</keyword>
<name>A0A075PB37_9ALTE</name>
<sequence length="204" mass="22661">MSPEETGQAYNSITHLWTSEEFNRSNGMNALEQALAYLPQLPKDAKALDVGCGCTCRFYPRLAEQGLSIEGIDVSSGMLAIAQKNYPEATFTHADICTYPLKPNTYHFIMAWDSIWHVPLTQQPPLIKKLSDALAPNGVFIFSFGGVESAGEHYDNYMGPRVYYASLGIHGFIELAMQTDCIIKHLNVGKGDEPHSFIVLQRKS</sequence>
<evidence type="ECO:0000256" key="1">
    <source>
        <dbReference type="ARBA" id="ARBA00022679"/>
    </source>
</evidence>
<dbReference type="EMBL" id="CP008849">
    <property type="protein sequence ID" value="AIG00563.1"/>
    <property type="molecule type" value="Genomic_DNA"/>
</dbReference>
<dbReference type="eggNOG" id="COG4106">
    <property type="taxonomic scope" value="Bacteria"/>
</dbReference>
<dbReference type="InterPro" id="IPR029063">
    <property type="entry name" value="SAM-dependent_MTases_sf"/>
</dbReference>
<dbReference type="PATRIC" id="fig|589873.4.peg.4312"/>
<dbReference type="InterPro" id="IPR041698">
    <property type="entry name" value="Methyltransf_25"/>
</dbReference>
<dbReference type="Pfam" id="PF13649">
    <property type="entry name" value="Methyltransf_25"/>
    <property type="match status" value="1"/>
</dbReference>
<evidence type="ECO:0000313" key="6">
    <source>
        <dbReference type="Proteomes" id="UP000264779"/>
    </source>
</evidence>
<evidence type="ECO:0000259" key="2">
    <source>
        <dbReference type="Pfam" id="PF13649"/>
    </source>
</evidence>
<proteinExistence type="predicted"/>
<keyword evidence="4" id="KW-0489">Methyltransferase</keyword>
<accession>A0A075PB37</accession>
<organism evidence="3 5">
    <name type="scientific">Alteromonas australica</name>
    <dbReference type="NCBI Taxonomy" id="589873"/>
    <lineage>
        <taxon>Bacteria</taxon>
        <taxon>Pseudomonadati</taxon>
        <taxon>Pseudomonadota</taxon>
        <taxon>Gammaproteobacteria</taxon>
        <taxon>Alteromonadales</taxon>
        <taxon>Alteromonadaceae</taxon>
        <taxon>Alteromonas/Salinimonas group</taxon>
        <taxon>Alteromonas</taxon>
    </lineage>
</organism>
<dbReference type="AlphaFoldDB" id="A0A075PB37"/>
<dbReference type="KEGG" id="aal:EP13_18785"/>
<dbReference type="PANTHER" id="PTHR43861">
    <property type="entry name" value="TRANS-ACONITATE 2-METHYLTRANSFERASE-RELATED"/>
    <property type="match status" value="1"/>
</dbReference>
<reference evidence="4 6" key="2">
    <citation type="journal article" date="2018" name="Nat. Biotechnol.">
        <title>A standardized bacterial taxonomy based on genome phylogeny substantially revises the tree of life.</title>
        <authorList>
            <person name="Parks D.H."/>
            <person name="Chuvochina M."/>
            <person name="Waite D.W."/>
            <person name="Rinke C."/>
            <person name="Skarshewski A."/>
            <person name="Chaumeil P.A."/>
            <person name="Hugenholtz P."/>
        </authorList>
    </citation>
    <scope>NUCLEOTIDE SEQUENCE [LARGE SCALE GENOMIC DNA]</scope>
    <source>
        <strain evidence="4">UBA11621</strain>
    </source>
</reference>
<dbReference type="Proteomes" id="UP000264779">
    <property type="component" value="Unassembled WGS sequence"/>
</dbReference>